<dbReference type="Proteomes" id="UP000190637">
    <property type="component" value="Unassembled WGS sequence"/>
</dbReference>
<evidence type="ECO:0000313" key="2">
    <source>
        <dbReference type="Proteomes" id="UP000190637"/>
    </source>
</evidence>
<dbReference type="AlphaFoldDB" id="A0A1T4T7U8"/>
<keyword evidence="2" id="KW-1185">Reference proteome</keyword>
<gene>
    <name evidence="1" type="ORF">SAMN02745673_04600</name>
</gene>
<evidence type="ECO:0000313" key="1">
    <source>
        <dbReference type="EMBL" id="SKA36544.1"/>
    </source>
</evidence>
<dbReference type="STRING" id="1122192.SAMN02745673_04600"/>
<dbReference type="OrthoDB" id="9778918at2"/>
<dbReference type="InterPro" id="IPR010144">
    <property type="entry name" value="CRISPR-assoc_prot_Csd1-typ"/>
</dbReference>
<protein>
    <submittedName>
        <fullName evidence="1">CRISPR-associated protein Csd1</fullName>
    </submittedName>
</protein>
<dbReference type="EMBL" id="FUWS01000016">
    <property type="protein sequence ID" value="SKA36544.1"/>
    <property type="molecule type" value="Genomic_DNA"/>
</dbReference>
<dbReference type="Pfam" id="PF09709">
    <property type="entry name" value="Cas_Csd1"/>
    <property type="match status" value="1"/>
</dbReference>
<proteinExistence type="predicted"/>
<reference evidence="1 2" key="1">
    <citation type="submission" date="2017-02" db="EMBL/GenBank/DDBJ databases">
        <authorList>
            <person name="Peterson S.W."/>
        </authorList>
    </citation>
    <scope>NUCLEOTIDE SEQUENCE [LARGE SCALE GENOMIC DNA]</scope>
    <source>
        <strain evidence="1 2">DSM 45154</strain>
    </source>
</reference>
<dbReference type="NCBIfam" id="TIGR01863">
    <property type="entry name" value="cas_Csd1"/>
    <property type="match status" value="1"/>
</dbReference>
<accession>A0A1T4T7U8</accession>
<name>A0A1T4T7U8_9ACTN</name>
<organism evidence="1 2">
    <name type="scientific">Marinactinospora thermotolerans DSM 45154</name>
    <dbReference type="NCBI Taxonomy" id="1122192"/>
    <lineage>
        <taxon>Bacteria</taxon>
        <taxon>Bacillati</taxon>
        <taxon>Actinomycetota</taxon>
        <taxon>Actinomycetes</taxon>
        <taxon>Streptosporangiales</taxon>
        <taxon>Nocardiopsidaceae</taxon>
        <taxon>Marinactinospora</taxon>
    </lineage>
</organism>
<sequence>MSGVLLKALADHAPHVAGLPPAGYRPRALRWRILIDEQGRPLSRDAEGRPAPDDLADADNRNGILTDAPYIYRAGTKPPPMLLVDTLEFVLARPKTDTAKAAEEAVRRNDAYIELLHQWAATEPADPTAAAVLAFFTNGHHLDITVPEQAKPSDTVALQVAGQPGWPHLGQAAQECWRRTVTQRKSARAGQGYCLSCGQEGVLLDTLPEPIKAGAIPTGNTRGRDAQLVSVNKSAQGRGGRIQLTDIPLCERCGAGSAAVLNALLAEEKHRYRTADSVTVWWLKDPVPFSPLRTLREARPDQVAAVFTELDRARHPRAGRRIDPNKFYALTLSANQSRVVVRDWVEVPLERALANIAAWFDDHRIQDPRSAEPVCVPLWLMALSLGRGTGEGDSSWRYIHGSEPAYAERDLLACALQGPRHRPPDRLLQRLIQRVRADGRVDLARAALLRLLLIRRDPAERNRLMPQLNPDDDRPAVLCGRIFAVLEDIQYYALRDPRSKKGPNTTITDRFFKQAAVAPLSQLVRLRTNANGHLKRLRREAPATAVALSDRLHELFGRLPEGPPATLDLHGQGLFIVGYHQQRAATRAAQRANRTTTPEENNT</sequence>
<dbReference type="RefSeq" id="WP_159457304.1">
    <property type="nucleotide sequence ID" value="NZ_FUWS01000016.1"/>
</dbReference>